<name>A0A0G4H6C2_VITBC</name>
<accession>A0A0G4H6C2</accession>
<feature type="transmembrane region" description="Helical" evidence="2">
    <location>
        <begin position="93"/>
        <end position="116"/>
    </location>
</feature>
<keyword evidence="2" id="KW-0812">Transmembrane</keyword>
<reference evidence="3 4" key="1">
    <citation type="submission" date="2014-11" db="EMBL/GenBank/DDBJ databases">
        <authorList>
            <person name="Zhu J."/>
            <person name="Qi W."/>
            <person name="Song R."/>
        </authorList>
    </citation>
    <scope>NUCLEOTIDE SEQUENCE [LARGE SCALE GENOMIC DNA]</scope>
</reference>
<keyword evidence="4" id="KW-1185">Reference proteome</keyword>
<dbReference type="InParanoid" id="A0A0G4H6C2"/>
<feature type="compositionally biased region" description="Polar residues" evidence="1">
    <location>
        <begin position="1"/>
        <end position="11"/>
    </location>
</feature>
<feature type="region of interest" description="Disordered" evidence="1">
    <location>
        <begin position="1"/>
        <end position="23"/>
    </location>
</feature>
<dbReference type="VEuPathDB" id="CryptoDB:Vbra_19671"/>
<keyword evidence="2" id="KW-1133">Transmembrane helix</keyword>
<dbReference type="PhylomeDB" id="A0A0G4H6C2"/>
<gene>
    <name evidence="3" type="ORF">Vbra_19671</name>
</gene>
<evidence type="ECO:0000313" key="3">
    <source>
        <dbReference type="EMBL" id="CEM39414.1"/>
    </source>
</evidence>
<dbReference type="Proteomes" id="UP000041254">
    <property type="component" value="Unassembled WGS sequence"/>
</dbReference>
<evidence type="ECO:0000256" key="2">
    <source>
        <dbReference type="SAM" id="Phobius"/>
    </source>
</evidence>
<dbReference type="OrthoDB" id="345965at2759"/>
<organism evidence="3 4">
    <name type="scientific">Vitrella brassicaformis (strain CCMP3155)</name>
    <dbReference type="NCBI Taxonomy" id="1169540"/>
    <lineage>
        <taxon>Eukaryota</taxon>
        <taxon>Sar</taxon>
        <taxon>Alveolata</taxon>
        <taxon>Colpodellida</taxon>
        <taxon>Vitrellaceae</taxon>
        <taxon>Vitrella</taxon>
    </lineage>
</organism>
<evidence type="ECO:0000256" key="1">
    <source>
        <dbReference type="SAM" id="MobiDB-lite"/>
    </source>
</evidence>
<protein>
    <submittedName>
        <fullName evidence="3">Uncharacterized protein</fullName>
    </submittedName>
</protein>
<keyword evidence="2" id="KW-0472">Membrane</keyword>
<feature type="transmembrane region" description="Helical" evidence="2">
    <location>
        <begin position="43"/>
        <end position="65"/>
    </location>
</feature>
<dbReference type="AlphaFoldDB" id="A0A0G4H6C2"/>
<sequence>MESNASITASSLLEPPQRPGETTDRHVIRRNIQGLLRAIQHEYVAPSIYVATGAVLTAWGARCLLRMNRFLSMRYADIPYQIRRPDSLANRVAAFKCLVLGGSVVPIFTLGFVYVMRVRPGPDEAVLMQPDWQYQLSRAGKVAKYNVGEWLKRLGLTTESENMRSWVAMAKKMTMHEYYRTMGLDKELLAQARERDKKRLEGMGQPMIESGEDLVR</sequence>
<proteinExistence type="predicted"/>
<evidence type="ECO:0000313" key="4">
    <source>
        <dbReference type="Proteomes" id="UP000041254"/>
    </source>
</evidence>
<dbReference type="EMBL" id="CDMY01001036">
    <property type="protein sequence ID" value="CEM39414.1"/>
    <property type="molecule type" value="Genomic_DNA"/>
</dbReference>